<evidence type="ECO:0000256" key="7">
    <source>
        <dbReference type="ARBA" id="ARBA00035133"/>
    </source>
</evidence>
<keyword evidence="3" id="KW-0809">Transit peptide</keyword>
<feature type="region of interest" description="Disordered" evidence="9">
    <location>
        <begin position="27"/>
        <end position="106"/>
    </location>
</feature>
<reference evidence="10" key="1">
    <citation type="journal article" date="2023" name="bioRxiv">
        <title>Scaffold-level genome assemblies of two parasitoid biocontrol wasps reveal the parthenogenesis mechanism and an associated novel virus.</title>
        <authorList>
            <person name="Inwood S."/>
            <person name="Skelly J."/>
            <person name="Guhlin J."/>
            <person name="Harrop T."/>
            <person name="Goldson S."/>
            <person name="Dearden P."/>
        </authorList>
    </citation>
    <scope>NUCLEOTIDE SEQUENCE</scope>
    <source>
        <strain evidence="10">Irish</strain>
        <tissue evidence="10">Whole body</tissue>
    </source>
</reference>
<comment type="similarity">
    <text evidence="2">Belongs to the mitochondrion-specific ribosomal protein mS31 family.</text>
</comment>
<evidence type="ECO:0000256" key="9">
    <source>
        <dbReference type="SAM" id="MobiDB-lite"/>
    </source>
</evidence>
<feature type="compositionally biased region" description="Polar residues" evidence="9">
    <location>
        <begin position="65"/>
        <end position="82"/>
    </location>
</feature>
<feature type="region of interest" description="Disordered" evidence="9">
    <location>
        <begin position="139"/>
        <end position="187"/>
    </location>
</feature>
<evidence type="ECO:0000256" key="5">
    <source>
        <dbReference type="ARBA" id="ARBA00023128"/>
    </source>
</evidence>
<keyword evidence="11" id="KW-1185">Reference proteome</keyword>
<keyword evidence="6" id="KW-0687">Ribonucleoprotein</keyword>
<dbReference type="InterPro" id="IPR026299">
    <property type="entry name" value="MRP-S31"/>
</dbReference>
<dbReference type="GO" id="GO:0005763">
    <property type="term" value="C:mitochondrial small ribosomal subunit"/>
    <property type="evidence" value="ECO:0007669"/>
    <property type="project" value="InterPro"/>
</dbReference>
<dbReference type="GO" id="GO:0003735">
    <property type="term" value="F:structural constituent of ribosome"/>
    <property type="evidence" value="ECO:0007669"/>
    <property type="project" value="InterPro"/>
</dbReference>
<sequence>MNRLIMMRLITRHTAISKQQLHTSIRLLNSNDSSSSSDSSDSDNEKPEKNCQKSVSNENEEKSKQQTVDLLNSLLTKMSAEQSKPKTMDRAIPKRKPLPKPVRPPTLEEKLKSAAKNAAVSLGGDVQKTEAELLDKIFSAGTPTSVPEDSANSSKPSSKSSLSDLFSGMKIDSTPQKTSLSSEGIQMSRRSKVEELARKFQKINTYSARQKPTSYSAGNLYAGTPLNIFKPVTKSSDDELTLKTWELLEKKELDLMMLHPPSNIIEEMIQWTDKGLLWKFPIDNEIGMDEEQNIHFSEHVFMDRHLRGWCPKNGPIRHFMELVCVGLSKNPYMTVEEKKDHIMWYRDFFGGKQELLKEIGAIQHDILPSDTKQIES</sequence>
<name>A0AA39F6M7_9HYME</name>
<evidence type="ECO:0000313" key="10">
    <source>
        <dbReference type="EMBL" id="KAK0163934.1"/>
    </source>
</evidence>
<feature type="compositionally biased region" description="Polar residues" evidence="9">
    <location>
        <begin position="173"/>
        <end position="185"/>
    </location>
</feature>
<evidence type="ECO:0000256" key="6">
    <source>
        <dbReference type="ARBA" id="ARBA00023274"/>
    </source>
</evidence>
<evidence type="ECO:0000256" key="2">
    <source>
        <dbReference type="ARBA" id="ARBA00011057"/>
    </source>
</evidence>
<keyword evidence="5" id="KW-0496">Mitochondrion</keyword>
<feature type="compositionally biased region" description="Basic and acidic residues" evidence="9">
    <location>
        <begin position="83"/>
        <end position="92"/>
    </location>
</feature>
<evidence type="ECO:0000313" key="11">
    <source>
        <dbReference type="Proteomes" id="UP001168990"/>
    </source>
</evidence>
<evidence type="ECO:0000256" key="4">
    <source>
        <dbReference type="ARBA" id="ARBA00022980"/>
    </source>
</evidence>
<proteinExistence type="inferred from homology"/>
<gene>
    <name evidence="10" type="ORF">PV328_002619</name>
</gene>
<dbReference type="Pfam" id="PF15433">
    <property type="entry name" value="MRP-S31"/>
    <property type="match status" value="1"/>
</dbReference>
<comment type="caution">
    <text evidence="10">The sequence shown here is derived from an EMBL/GenBank/DDBJ whole genome shotgun (WGS) entry which is preliminary data.</text>
</comment>
<evidence type="ECO:0000256" key="3">
    <source>
        <dbReference type="ARBA" id="ARBA00022946"/>
    </source>
</evidence>
<feature type="compositionally biased region" description="Low complexity" evidence="9">
    <location>
        <begin position="29"/>
        <end position="39"/>
    </location>
</feature>
<protein>
    <recommendedName>
        <fullName evidence="7">Small ribosomal subunit protein mS31</fullName>
    </recommendedName>
    <alternativeName>
        <fullName evidence="8">28S ribosomal protein S31, mitochondrial</fullName>
    </alternativeName>
</protein>
<evidence type="ECO:0000256" key="8">
    <source>
        <dbReference type="ARBA" id="ARBA00035363"/>
    </source>
</evidence>
<comment type="subcellular location">
    <subcellularLocation>
        <location evidence="1">Mitochondrion</location>
    </subcellularLocation>
</comment>
<dbReference type="AlphaFoldDB" id="A0AA39F6M7"/>
<accession>A0AA39F6M7</accession>
<organism evidence="10 11">
    <name type="scientific">Microctonus aethiopoides</name>
    <dbReference type="NCBI Taxonomy" id="144406"/>
    <lineage>
        <taxon>Eukaryota</taxon>
        <taxon>Metazoa</taxon>
        <taxon>Ecdysozoa</taxon>
        <taxon>Arthropoda</taxon>
        <taxon>Hexapoda</taxon>
        <taxon>Insecta</taxon>
        <taxon>Pterygota</taxon>
        <taxon>Neoptera</taxon>
        <taxon>Endopterygota</taxon>
        <taxon>Hymenoptera</taxon>
        <taxon>Apocrita</taxon>
        <taxon>Ichneumonoidea</taxon>
        <taxon>Braconidae</taxon>
        <taxon>Euphorinae</taxon>
        <taxon>Microctonus</taxon>
    </lineage>
</organism>
<dbReference type="PANTHER" id="PTHR13231:SF3">
    <property type="entry name" value="SMALL RIBOSOMAL SUBUNIT PROTEIN MS31"/>
    <property type="match status" value="1"/>
</dbReference>
<dbReference type="PANTHER" id="PTHR13231">
    <property type="entry name" value="MITOCHONDRIAL RIBOSOMAL PROTEIN S31"/>
    <property type="match status" value="1"/>
</dbReference>
<keyword evidence="4" id="KW-0689">Ribosomal protein</keyword>
<feature type="compositionally biased region" description="Low complexity" evidence="9">
    <location>
        <begin position="149"/>
        <end position="167"/>
    </location>
</feature>
<dbReference type="Proteomes" id="UP001168990">
    <property type="component" value="Unassembled WGS sequence"/>
</dbReference>
<dbReference type="EMBL" id="JAQQBS010001422">
    <property type="protein sequence ID" value="KAK0163934.1"/>
    <property type="molecule type" value="Genomic_DNA"/>
</dbReference>
<reference evidence="10" key="2">
    <citation type="submission" date="2023-03" db="EMBL/GenBank/DDBJ databases">
        <authorList>
            <person name="Inwood S.N."/>
            <person name="Skelly J.G."/>
            <person name="Guhlin J."/>
            <person name="Harrop T.W.R."/>
            <person name="Goldson S.G."/>
            <person name="Dearden P.K."/>
        </authorList>
    </citation>
    <scope>NUCLEOTIDE SEQUENCE</scope>
    <source>
        <strain evidence="10">Irish</strain>
        <tissue evidence="10">Whole body</tissue>
    </source>
</reference>
<evidence type="ECO:0000256" key="1">
    <source>
        <dbReference type="ARBA" id="ARBA00004173"/>
    </source>
</evidence>